<comment type="caution">
    <text evidence="1">The sequence shown here is derived from an EMBL/GenBank/DDBJ whole genome shotgun (WGS) entry which is preliminary data.</text>
</comment>
<evidence type="ECO:0000313" key="1">
    <source>
        <dbReference type="EMBL" id="MBR7677403.1"/>
    </source>
</evidence>
<evidence type="ECO:0000313" key="2">
    <source>
        <dbReference type="Proteomes" id="UP000675554"/>
    </source>
</evidence>
<sequence>MTSAAVVTKEEIEEKVRGRLREELAASDEQLAYRSELITLPGASPSKLLRASRAIERDFNVSCLGTNADWFTSVRVGVERVSKALGPRFEG</sequence>
<protein>
    <submittedName>
        <fullName evidence="1">Uncharacterized protein</fullName>
    </submittedName>
</protein>
<reference evidence="1" key="1">
    <citation type="submission" date="2021-04" db="EMBL/GenBank/DDBJ databases">
        <title>Sequencing of actinobacteria type strains.</title>
        <authorList>
            <person name="Nguyen G.-S."/>
            <person name="Wentzel A."/>
        </authorList>
    </citation>
    <scope>NUCLEOTIDE SEQUENCE</scope>
    <source>
        <strain evidence="1">DSM 42095</strain>
    </source>
</reference>
<name>A0A8T4J319_9ACTN</name>
<dbReference type="EMBL" id="JAGSMN010000918">
    <property type="protein sequence ID" value="MBR7677403.1"/>
    <property type="molecule type" value="Genomic_DNA"/>
</dbReference>
<dbReference type="AlphaFoldDB" id="A0A8T4J319"/>
<proteinExistence type="predicted"/>
<organism evidence="1 2">
    <name type="scientific">Streptomyces daliensis</name>
    <dbReference type="NCBI Taxonomy" id="299421"/>
    <lineage>
        <taxon>Bacteria</taxon>
        <taxon>Bacillati</taxon>
        <taxon>Actinomycetota</taxon>
        <taxon>Actinomycetes</taxon>
        <taxon>Kitasatosporales</taxon>
        <taxon>Streptomycetaceae</taxon>
        <taxon>Streptomyces</taxon>
    </lineage>
</organism>
<dbReference type="Proteomes" id="UP000675554">
    <property type="component" value="Unassembled WGS sequence"/>
</dbReference>
<gene>
    <name evidence="1" type="ORF">KDA82_31310</name>
</gene>
<keyword evidence="2" id="KW-1185">Reference proteome</keyword>
<accession>A0A8T4J319</accession>